<organism evidence="1">
    <name type="scientific">marine sediment metagenome</name>
    <dbReference type="NCBI Taxonomy" id="412755"/>
    <lineage>
        <taxon>unclassified sequences</taxon>
        <taxon>metagenomes</taxon>
        <taxon>ecological metagenomes</taxon>
    </lineage>
</organism>
<evidence type="ECO:0008006" key="2">
    <source>
        <dbReference type="Google" id="ProtNLM"/>
    </source>
</evidence>
<name>X1SQU6_9ZZZZ</name>
<feature type="non-terminal residue" evidence="1">
    <location>
        <position position="54"/>
    </location>
</feature>
<evidence type="ECO:0000313" key="1">
    <source>
        <dbReference type="EMBL" id="GAI77725.1"/>
    </source>
</evidence>
<reference evidence="1" key="1">
    <citation type="journal article" date="2014" name="Front. Microbiol.">
        <title>High frequency of phylogenetically diverse reductive dehalogenase-homologous genes in deep subseafloor sedimentary metagenomes.</title>
        <authorList>
            <person name="Kawai M."/>
            <person name="Futagami T."/>
            <person name="Toyoda A."/>
            <person name="Takaki Y."/>
            <person name="Nishi S."/>
            <person name="Hori S."/>
            <person name="Arai W."/>
            <person name="Tsubouchi T."/>
            <person name="Morono Y."/>
            <person name="Uchiyama I."/>
            <person name="Ito T."/>
            <person name="Fujiyama A."/>
            <person name="Inagaki F."/>
            <person name="Takami H."/>
        </authorList>
    </citation>
    <scope>NUCLEOTIDE SEQUENCE</scope>
    <source>
        <strain evidence="1">Expedition CK06-06</strain>
    </source>
</reference>
<sequence>MKDSECALLITEWDEFKKLTPDDFKKNIRVPNLVDGRKIFDYNLFSNEFKFKTI</sequence>
<protein>
    <recommendedName>
        <fullName evidence="2">UDP-glucose/GDP-mannose dehydrogenase C-terminal domain-containing protein</fullName>
    </recommendedName>
</protein>
<dbReference type="AlphaFoldDB" id="X1SQU6"/>
<gene>
    <name evidence="1" type="ORF">S12H4_25842</name>
</gene>
<dbReference type="Gene3D" id="3.40.50.720">
    <property type="entry name" value="NAD(P)-binding Rossmann-like Domain"/>
    <property type="match status" value="1"/>
</dbReference>
<comment type="caution">
    <text evidence="1">The sequence shown here is derived from an EMBL/GenBank/DDBJ whole genome shotgun (WGS) entry which is preliminary data.</text>
</comment>
<accession>X1SQU6</accession>
<dbReference type="EMBL" id="BARW01014602">
    <property type="protein sequence ID" value="GAI77725.1"/>
    <property type="molecule type" value="Genomic_DNA"/>
</dbReference>
<proteinExistence type="predicted"/>